<reference evidence="3 4" key="1">
    <citation type="submission" date="2017-12" db="EMBL/GenBank/DDBJ databases">
        <title>Gene loss provides genomic basis for host adaptation in cereal stripe rust fungi.</title>
        <authorList>
            <person name="Xia C."/>
        </authorList>
    </citation>
    <scope>NUCLEOTIDE SEQUENCE [LARGE SCALE GENOMIC DNA]</scope>
    <source>
        <strain evidence="3 4">93TX-2</strain>
    </source>
</reference>
<feature type="region of interest" description="Disordered" evidence="2">
    <location>
        <begin position="278"/>
        <end position="311"/>
    </location>
</feature>
<reference evidence="4" key="2">
    <citation type="journal article" date="2018" name="BMC Genomics">
        <title>Genomic insights into host adaptation between the wheat stripe rust pathogen (Puccinia striiformis f. sp. tritici) and the barley stripe rust pathogen (Puccinia striiformis f. sp. hordei).</title>
        <authorList>
            <person name="Xia C."/>
            <person name="Wang M."/>
            <person name="Yin C."/>
            <person name="Cornejo O.E."/>
            <person name="Hulbert S.H."/>
            <person name="Chen X."/>
        </authorList>
    </citation>
    <scope>NUCLEOTIDE SEQUENCE [LARGE SCALE GENOMIC DNA]</scope>
    <source>
        <strain evidence="4">93TX-2</strain>
    </source>
</reference>
<name>A0A2S4UEB6_9BASI</name>
<proteinExistence type="predicted"/>
<feature type="compositionally biased region" description="Polar residues" evidence="2">
    <location>
        <begin position="785"/>
        <end position="794"/>
    </location>
</feature>
<feature type="compositionally biased region" description="Polar residues" evidence="2">
    <location>
        <begin position="674"/>
        <end position="685"/>
    </location>
</feature>
<accession>A0A2S4UEB6</accession>
<dbReference type="EMBL" id="PKSM01000407">
    <property type="protein sequence ID" value="POV95627.1"/>
    <property type="molecule type" value="Genomic_DNA"/>
</dbReference>
<feature type="coiled-coil region" evidence="1">
    <location>
        <begin position="319"/>
        <end position="346"/>
    </location>
</feature>
<dbReference type="InterPro" id="IPR018822">
    <property type="entry name" value="UPF0646"/>
</dbReference>
<feature type="compositionally biased region" description="Basic and acidic residues" evidence="2">
    <location>
        <begin position="461"/>
        <end position="476"/>
    </location>
</feature>
<dbReference type="VEuPathDB" id="FungiDB:PSHT_15558"/>
<dbReference type="Pfam" id="PF10336">
    <property type="entry name" value="DUF2420"/>
    <property type="match status" value="1"/>
</dbReference>
<keyword evidence="1" id="KW-0175">Coiled coil</keyword>
<feature type="compositionally biased region" description="Basic and acidic residues" evidence="2">
    <location>
        <begin position="405"/>
        <end position="434"/>
    </location>
</feature>
<keyword evidence="4" id="KW-1185">Reference proteome</keyword>
<feature type="compositionally biased region" description="Basic and acidic residues" evidence="2">
    <location>
        <begin position="356"/>
        <end position="378"/>
    </location>
</feature>
<feature type="compositionally biased region" description="Acidic residues" evidence="2">
    <location>
        <begin position="596"/>
        <end position="612"/>
    </location>
</feature>
<comment type="caution">
    <text evidence="3">The sequence shown here is derived from an EMBL/GenBank/DDBJ whole genome shotgun (WGS) entry which is preliminary data.</text>
</comment>
<feature type="compositionally biased region" description="Acidic residues" evidence="2">
    <location>
        <begin position="692"/>
        <end position="715"/>
    </location>
</feature>
<feature type="compositionally biased region" description="Acidic residues" evidence="2">
    <location>
        <begin position="755"/>
        <end position="774"/>
    </location>
</feature>
<gene>
    <name evidence="3" type="ORF">PSHT_15558</name>
</gene>
<feature type="compositionally biased region" description="Acidic residues" evidence="2">
    <location>
        <begin position="450"/>
        <end position="460"/>
    </location>
</feature>
<feature type="region of interest" description="Disordered" evidence="2">
    <location>
        <begin position="347"/>
        <end position="481"/>
    </location>
</feature>
<organism evidence="3 4">
    <name type="scientific">Puccinia striiformis</name>
    <dbReference type="NCBI Taxonomy" id="27350"/>
    <lineage>
        <taxon>Eukaryota</taxon>
        <taxon>Fungi</taxon>
        <taxon>Dikarya</taxon>
        <taxon>Basidiomycota</taxon>
        <taxon>Pucciniomycotina</taxon>
        <taxon>Pucciniomycetes</taxon>
        <taxon>Pucciniales</taxon>
        <taxon>Pucciniaceae</taxon>
        <taxon>Puccinia</taxon>
    </lineage>
</organism>
<feature type="compositionally biased region" description="Acidic residues" evidence="2">
    <location>
        <begin position="659"/>
        <end position="671"/>
    </location>
</feature>
<feature type="region of interest" description="Disordered" evidence="2">
    <location>
        <begin position="194"/>
        <end position="224"/>
    </location>
</feature>
<feature type="compositionally biased region" description="Polar residues" evidence="2">
    <location>
        <begin position="203"/>
        <end position="224"/>
    </location>
</feature>
<evidence type="ECO:0000256" key="1">
    <source>
        <dbReference type="SAM" id="Coils"/>
    </source>
</evidence>
<feature type="compositionally biased region" description="Acidic residues" evidence="2">
    <location>
        <begin position="621"/>
        <end position="634"/>
    </location>
</feature>
<dbReference type="AlphaFoldDB" id="A0A2S4UEB6"/>
<dbReference type="Proteomes" id="UP000238274">
    <property type="component" value="Unassembled WGS sequence"/>
</dbReference>
<sequence length="938" mass="105259">MELKTEELLAKLNNNNQNQIPPGIRLICEGTEYSLFQAIQPNQTDQLSIKDQTILLSEPDYHQLYHAPLSEFFTNGLHQIFPTLHQEHTYEFVLNFSTLEIKVPEDNVYSQQLSLADIDRLHIGANLPDRLLIELDKQPRLVHRFNILANYVSQLIEQQQETEEEAEEDQLIITTENWNQVQPEHLLILETNQEEEDNKDLHSATTTSNTPTVSSGDQQVVRNGNEIASTTDLDVVIETEEYMVGVDSDPNLILSTIDDQLMDTTFESSVEDQLAIDQEGIPSEHITGDLTQDGERDRSEINAPVDDSNNDQLFDARSELEEEQELAAGEEELAAGEEELAAGEEELAAGDDDDDHLTRIELEPAREDSREDVDRGDDNPDQNDEPLDGLTDLTRSELELADLDDQVHLTRVELEPARDDLEDVSRGDDARDQNYEPLAGVTELARSELELEEKDGELAADGDREDPLTSADHDLSGNDELVGGVDEVTELELKEGELAADHREDHLTSLEIEPAGVHCEDASGGDENQDDHELIGNDEPLTGVTDLMRSEPELEDKAGEEEEAELAADGQVDQLTRVQLESVGDQLAFPDPSNDLNDDFPPENQEEPDENPETYRNDTDREQEEEETTNGDEEQGLHPVESSGFDDEFTMESTIVFDNYDDDEEDHLEEEQQNRSCSPSDQTVNGVAEPLSQDEEEGAAEEEGQVDQELGDDAVDYNLGQVDEQLDDEDQQQTNEKDLDNSEYFDDTTLCADVTLEEEEGDNEGEPADGDELVGESHQRPASEGQISPETPQVSMTGHIPALLLGSKRNHAELDEDILMSDPTNETAIESSHPDCLTLNSLTTLNLPFYYLTSFYNFTSTTLQRSYFPSRITKEKKTLNHSYNKRKKETNYIKNMIISIIINSFKEVSVESVIEKPSPSSRRARLSSSKKVLVFVRL</sequence>
<dbReference type="OrthoDB" id="2507795at2759"/>
<evidence type="ECO:0000313" key="3">
    <source>
        <dbReference type="EMBL" id="POV95627.1"/>
    </source>
</evidence>
<feature type="region of interest" description="Disordered" evidence="2">
    <location>
        <begin position="515"/>
        <end position="794"/>
    </location>
</feature>
<protein>
    <submittedName>
        <fullName evidence="3">Uncharacterized protein</fullName>
    </submittedName>
</protein>
<dbReference type="VEuPathDB" id="FungiDB:PSTT_11149"/>
<evidence type="ECO:0000313" key="4">
    <source>
        <dbReference type="Proteomes" id="UP000238274"/>
    </source>
</evidence>
<reference evidence="4" key="3">
    <citation type="journal article" date="2018" name="Mol. Plant Microbe Interact.">
        <title>Genome sequence resources for the wheat stripe rust pathogen (Puccinia striiformis f. sp. tritici) and the barley stripe rust pathogen (Puccinia striiformis f. sp. hordei).</title>
        <authorList>
            <person name="Xia C."/>
            <person name="Wang M."/>
            <person name="Yin C."/>
            <person name="Cornejo O.E."/>
            <person name="Hulbert S.H."/>
            <person name="Chen X."/>
        </authorList>
    </citation>
    <scope>NUCLEOTIDE SEQUENCE [LARGE SCALE GENOMIC DNA]</scope>
    <source>
        <strain evidence="4">93TX-2</strain>
    </source>
</reference>
<feature type="compositionally biased region" description="Basic and acidic residues" evidence="2">
    <location>
        <begin position="548"/>
        <end position="557"/>
    </location>
</feature>
<evidence type="ECO:0000256" key="2">
    <source>
        <dbReference type="SAM" id="MobiDB-lite"/>
    </source>
</evidence>